<dbReference type="PANTHER" id="PTHR36698:SF2">
    <property type="entry name" value="MCE_MLAD DOMAIN-CONTAINING PROTEIN"/>
    <property type="match status" value="1"/>
</dbReference>
<sequence length="304" mass="32250">MENKAHAMIAGIFTIAMLAMAVLAAIWFNRDREVRVPYQIATRLSVPGLNPQAAVRYRGLDVGRVDRIGFDPQTAGQILVDISVRPDTPITRSTFATLGYQGVTGLAYVQLDDQGSDPVRIASSKQDVARIELRPSLLDSLQTRGLAILGQTEELTKRLGTLLNDENQQTILNAFANVSRAAVAVEGLPRQLEPALAAVPALAGEAQRSLAALTRLARNADTLATGLQGQEGAIARVGAAADDVSALADRFTLEVLPLTSDVRGSLRVLNRTLNGLSERPQSILFGGPGARPGPGETGFAAPNE</sequence>
<dbReference type="InterPro" id="IPR003399">
    <property type="entry name" value="Mce/MlaD"/>
</dbReference>
<evidence type="ECO:0000256" key="2">
    <source>
        <dbReference type="SAM" id="Phobius"/>
    </source>
</evidence>
<accession>A0ABY1QJS7</accession>
<evidence type="ECO:0000313" key="5">
    <source>
        <dbReference type="Proteomes" id="UP001158049"/>
    </source>
</evidence>
<comment type="caution">
    <text evidence="4">The sequence shown here is derived from an EMBL/GenBank/DDBJ whole genome shotgun (WGS) entry which is preliminary data.</text>
</comment>
<evidence type="ECO:0000313" key="4">
    <source>
        <dbReference type="EMBL" id="SMP73455.1"/>
    </source>
</evidence>
<reference evidence="4 5" key="1">
    <citation type="submission" date="2017-05" db="EMBL/GenBank/DDBJ databases">
        <authorList>
            <person name="Varghese N."/>
            <person name="Submissions S."/>
        </authorList>
    </citation>
    <scope>NUCLEOTIDE SEQUENCE [LARGE SCALE GENOMIC DNA]</scope>
    <source>
        <strain evidence="4 5">DSM 26001</strain>
    </source>
</reference>
<protein>
    <submittedName>
        <fullName evidence="4">Phospholipid/cholesterol/gamma-HCH transport system substrate-binding protein</fullName>
    </submittedName>
</protein>
<keyword evidence="2" id="KW-1133">Transmembrane helix</keyword>
<organism evidence="4 5">
    <name type="scientific">Noviherbaspirillum suwonense</name>
    <dbReference type="NCBI Taxonomy" id="1224511"/>
    <lineage>
        <taxon>Bacteria</taxon>
        <taxon>Pseudomonadati</taxon>
        <taxon>Pseudomonadota</taxon>
        <taxon>Betaproteobacteria</taxon>
        <taxon>Burkholderiales</taxon>
        <taxon>Oxalobacteraceae</taxon>
        <taxon>Noviherbaspirillum</taxon>
    </lineage>
</organism>
<gene>
    <name evidence="4" type="ORF">SAMN06295970_11981</name>
</gene>
<dbReference type="Pfam" id="PF02470">
    <property type="entry name" value="MlaD"/>
    <property type="match status" value="1"/>
</dbReference>
<feature type="region of interest" description="Disordered" evidence="1">
    <location>
        <begin position="284"/>
        <end position="304"/>
    </location>
</feature>
<evidence type="ECO:0000259" key="3">
    <source>
        <dbReference type="Pfam" id="PF02470"/>
    </source>
</evidence>
<keyword evidence="2" id="KW-0472">Membrane</keyword>
<name>A0ABY1QJS7_9BURK</name>
<keyword evidence="2" id="KW-0812">Transmembrane</keyword>
<proteinExistence type="predicted"/>
<dbReference type="EMBL" id="FXUL01000019">
    <property type="protein sequence ID" value="SMP73455.1"/>
    <property type="molecule type" value="Genomic_DNA"/>
</dbReference>
<keyword evidence="5" id="KW-1185">Reference proteome</keyword>
<feature type="domain" description="Mce/MlaD" evidence="3">
    <location>
        <begin position="45"/>
        <end position="113"/>
    </location>
</feature>
<dbReference type="Proteomes" id="UP001158049">
    <property type="component" value="Unassembled WGS sequence"/>
</dbReference>
<feature type="compositionally biased region" description="Gly residues" evidence="1">
    <location>
        <begin position="286"/>
        <end position="296"/>
    </location>
</feature>
<evidence type="ECO:0000256" key="1">
    <source>
        <dbReference type="SAM" id="MobiDB-lite"/>
    </source>
</evidence>
<feature type="transmembrane region" description="Helical" evidence="2">
    <location>
        <begin position="6"/>
        <end position="28"/>
    </location>
</feature>
<dbReference type="RefSeq" id="WP_283444273.1">
    <property type="nucleotide sequence ID" value="NZ_FXUL01000019.1"/>
</dbReference>
<dbReference type="PANTHER" id="PTHR36698">
    <property type="entry name" value="BLL5892 PROTEIN"/>
    <property type="match status" value="1"/>
</dbReference>